<sequence>MVTPKGWYLAMVSTTVETANPEAEVLPGLQLLGAIAEKFIQISDVYEPSDLGSESQIFISQSYDATTHFETTCKDVLNMFERGTTKEFDFTNITHLSLNDQE</sequence>
<dbReference type="GO" id="GO:0005737">
    <property type="term" value="C:cytoplasm"/>
    <property type="evidence" value="ECO:0007669"/>
    <property type="project" value="UniProtKB-SubCell"/>
</dbReference>
<dbReference type="Gene3D" id="3.50.50.60">
    <property type="entry name" value="FAD/NAD(P)-binding domain"/>
    <property type="match status" value="1"/>
</dbReference>
<dbReference type="Bgee" id="WBGene00001558">
    <property type="expression patterns" value="Expressed in pharyngeal muscle cell (C elegans) and 4 other cell types or tissues"/>
</dbReference>
<dbReference type="AGR" id="WB:WBGene00001558"/>
<dbReference type="EMBL" id="BX284604">
    <property type="protein sequence ID" value="CBZ41174.1"/>
    <property type="molecule type" value="Genomic_DNA"/>
</dbReference>
<evidence type="ECO:0007829" key="6">
    <source>
        <dbReference type="PeptideAtlas" id="E9P8A8"/>
    </source>
</evidence>
<evidence type="ECO:0000313" key="4">
    <source>
        <dbReference type="Proteomes" id="UP000001940"/>
    </source>
</evidence>
<comment type="subcellular location">
    <subcellularLocation>
        <location evidence="2">Cytoplasm</location>
    </subcellularLocation>
</comment>
<evidence type="ECO:0000313" key="5">
    <source>
        <dbReference type="WormBase" id="Y57G11C.10c"/>
    </source>
</evidence>
<proteinExistence type="evidence at protein level"/>
<dbReference type="PANTHER" id="PTHR11787">
    <property type="entry name" value="RAB GDP-DISSOCIATION INHIBITOR"/>
    <property type="match status" value="1"/>
</dbReference>
<keyword evidence="4" id="KW-1185">Reference proteome</keyword>
<dbReference type="GO" id="GO:0015031">
    <property type="term" value="P:protein transport"/>
    <property type="evidence" value="ECO:0007669"/>
    <property type="project" value="InterPro"/>
</dbReference>
<dbReference type="SMR" id="E9P8A8"/>
<dbReference type="CTD" id="178402"/>
<dbReference type="PANTHER" id="PTHR11787:SF8">
    <property type="entry name" value="RAB GDP DISSOCIATION INHIBITOR"/>
    <property type="match status" value="1"/>
</dbReference>
<dbReference type="ExpressionAtlas" id="E9P8A8">
    <property type="expression patterns" value="baseline and differential"/>
</dbReference>
<dbReference type="GO" id="GO:0007264">
    <property type="term" value="P:small GTPase-mediated signal transduction"/>
    <property type="evidence" value="ECO:0007669"/>
    <property type="project" value="InterPro"/>
</dbReference>
<dbReference type="GO" id="GO:0005093">
    <property type="term" value="F:Rab GDP-dissociation inhibitor activity"/>
    <property type="evidence" value="ECO:0007669"/>
    <property type="project" value="InterPro"/>
</dbReference>
<dbReference type="OrthoDB" id="9446342at2759"/>
<dbReference type="AlphaFoldDB" id="E9P8A8"/>
<dbReference type="SUPFAM" id="SSF51905">
    <property type="entry name" value="FAD/NAD(P)-binding domain"/>
    <property type="match status" value="1"/>
</dbReference>
<dbReference type="HOGENOM" id="CLU_021695_0_0_1"/>
<dbReference type="Proteomes" id="UP000001940">
    <property type="component" value="Chromosome IV"/>
</dbReference>
<dbReference type="PeptideAtlas" id="E9P8A8"/>
<keyword evidence="2" id="KW-0963">Cytoplasm</keyword>
<dbReference type="WormBase" id="Y57G11C.10c">
    <property type="protein sequence ID" value="CE45747"/>
    <property type="gene ID" value="WBGene00001558"/>
    <property type="gene designation" value="gdi-1"/>
</dbReference>
<keyword evidence="6" id="KW-1267">Proteomics identification</keyword>
<dbReference type="RefSeq" id="NP_001255836.1">
    <property type="nucleotide sequence ID" value="NM_001268907.3"/>
</dbReference>
<name>E9P8A8_CAEEL</name>
<evidence type="ECO:0000256" key="1">
    <source>
        <dbReference type="ARBA" id="ARBA00005593"/>
    </source>
</evidence>
<evidence type="ECO:0000313" key="3">
    <source>
        <dbReference type="EMBL" id="CBZ41174.1"/>
    </source>
</evidence>
<dbReference type="PRINTS" id="PR00892">
    <property type="entry name" value="RABGDI"/>
</dbReference>
<dbReference type="GeneID" id="178402"/>
<dbReference type="GO" id="GO:0005096">
    <property type="term" value="F:GTPase activator activity"/>
    <property type="evidence" value="ECO:0007669"/>
    <property type="project" value="UniProtKB-KW"/>
</dbReference>
<dbReference type="InterPro" id="IPR000806">
    <property type="entry name" value="RabGDI"/>
</dbReference>
<comment type="similarity">
    <text evidence="1 2">Belongs to the Rab GDI family.</text>
</comment>
<dbReference type="InterPro" id="IPR036188">
    <property type="entry name" value="FAD/NAD-bd_sf"/>
</dbReference>
<protein>
    <recommendedName>
        <fullName evidence="2">Rab GDP dissociation inhibitor</fullName>
    </recommendedName>
</protein>
<reference evidence="3 4" key="1">
    <citation type="journal article" date="1998" name="Science">
        <title>Genome sequence of the nematode C. elegans: a platform for investigating biology.</title>
        <authorList>
            <consortium name="The C. elegans sequencing consortium"/>
            <person name="Sulson J.E."/>
            <person name="Waterston R."/>
        </authorList>
    </citation>
    <scope>NUCLEOTIDE SEQUENCE [LARGE SCALE GENOMIC DNA]</scope>
    <source>
        <strain evidence="3 4">Bristol N2</strain>
    </source>
</reference>
<dbReference type="InterPro" id="IPR018203">
    <property type="entry name" value="GDP_dissociation_inhibitor"/>
</dbReference>
<accession>E9P8A8</accession>
<comment type="function">
    <text evidence="2">Regulates the GDP/GTP exchange reaction of most RAB proteins by inhibiting the dissociation of GDP from them, and the subsequent binding of GTP.</text>
</comment>
<dbReference type="Pfam" id="PF00996">
    <property type="entry name" value="GDI"/>
    <property type="match status" value="1"/>
</dbReference>
<gene>
    <name evidence="3 5" type="primary">gdi-1</name>
    <name evidence="3" type="ORF">CELE_Y57G11C.10</name>
    <name evidence="5" type="ORF">Y57G11C.10</name>
</gene>
<dbReference type="SUPFAM" id="SSF54373">
    <property type="entry name" value="FAD-linked reductases, C-terminal domain"/>
    <property type="match status" value="1"/>
</dbReference>
<evidence type="ECO:0000256" key="2">
    <source>
        <dbReference type="RuleBase" id="RU363124"/>
    </source>
</evidence>
<keyword evidence="2" id="KW-0343">GTPase activation</keyword>
<organism evidence="3 4">
    <name type="scientific">Caenorhabditis elegans</name>
    <dbReference type="NCBI Taxonomy" id="6239"/>
    <lineage>
        <taxon>Eukaryota</taxon>
        <taxon>Metazoa</taxon>
        <taxon>Ecdysozoa</taxon>
        <taxon>Nematoda</taxon>
        <taxon>Chromadorea</taxon>
        <taxon>Rhabditida</taxon>
        <taxon>Rhabditina</taxon>
        <taxon>Rhabditomorpha</taxon>
        <taxon>Rhabditoidea</taxon>
        <taxon>Rhabditidae</taxon>
        <taxon>Peloderinae</taxon>
        <taxon>Caenorhabditis</taxon>
    </lineage>
</organism>